<proteinExistence type="predicted"/>
<evidence type="ECO:0000313" key="1">
    <source>
        <dbReference type="EMBL" id="RVT65233.1"/>
    </source>
</evidence>
<dbReference type="RefSeq" id="WP_127737453.1">
    <property type="nucleotide sequence ID" value="NZ_RZTZ01000002.1"/>
</dbReference>
<name>A0A3S2W5K1_9BACI</name>
<sequence>MKTEISLQSDFQNVNKEMTRSKLVNTPGLWINGKICWLQNGYEKILPEYSVSVHVKSVQKHSKVQYNEIYVRNHSKENIEVKVLLLSHFSKSDPNHLAFVSPTDNVIFHSVEDQLMLVNGEFNGTSLEQRTIQPIWNVHTDLIWKNQENGSLKYLPMGKGGYVSICSLHMKLAPQTSNVGRTWTIYGNNKEVIMDLNHILLKNSTSIS</sequence>
<protein>
    <submittedName>
        <fullName evidence="1">Uncharacterized protein</fullName>
    </submittedName>
</protein>
<organism evidence="1 2">
    <name type="scientific">Niallia taxi</name>
    <dbReference type="NCBI Taxonomy" id="2499688"/>
    <lineage>
        <taxon>Bacteria</taxon>
        <taxon>Bacillati</taxon>
        <taxon>Bacillota</taxon>
        <taxon>Bacilli</taxon>
        <taxon>Bacillales</taxon>
        <taxon>Bacillaceae</taxon>
        <taxon>Niallia</taxon>
    </lineage>
</organism>
<dbReference type="AlphaFoldDB" id="A0A3S2W5K1"/>
<evidence type="ECO:0000313" key="2">
    <source>
        <dbReference type="Proteomes" id="UP000288024"/>
    </source>
</evidence>
<gene>
    <name evidence="1" type="ORF">EM808_06915</name>
</gene>
<keyword evidence="2" id="KW-1185">Reference proteome</keyword>
<dbReference type="EMBL" id="RZTZ01000002">
    <property type="protein sequence ID" value="RVT65233.1"/>
    <property type="molecule type" value="Genomic_DNA"/>
</dbReference>
<accession>A0A3S2W5K1</accession>
<comment type="caution">
    <text evidence="1">The sequence shown here is derived from an EMBL/GenBank/DDBJ whole genome shotgun (WGS) entry which is preliminary data.</text>
</comment>
<reference evidence="1 2" key="1">
    <citation type="submission" date="2019-01" db="EMBL/GenBank/DDBJ databases">
        <title>Bacillus sp. M5HDSG1-1, whole genome shotgun sequence.</title>
        <authorList>
            <person name="Tuo L."/>
        </authorList>
    </citation>
    <scope>NUCLEOTIDE SEQUENCE [LARGE SCALE GENOMIC DNA]</scope>
    <source>
        <strain evidence="1 2">M5HDSG1-1</strain>
    </source>
</reference>
<dbReference type="Proteomes" id="UP000288024">
    <property type="component" value="Unassembled WGS sequence"/>
</dbReference>